<dbReference type="SMART" id="SM00490">
    <property type="entry name" value="HELICc"/>
    <property type="match status" value="1"/>
</dbReference>
<keyword evidence="7" id="KW-0539">Nucleus</keyword>
<evidence type="ECO:0000256" key="7">
    <source>
        <dbReference type="ARBA" id="ARBA00023242"/>
    </source>
</evidence>
<dbReference type="GO" id="GO:0008270">
    <property type="term" value="F:zinc ion binding"/>
    <property type="evidence" value="ECO:0007669"/>
    <property type="project" value="UniProtKB-KW"/>
</dbReference>
<name>A0AB34FD07_9HYPO</name>
<evidence type="ECO:0000259" key="9">
    <source>
        <dbReference type="PROSITE" id="PS51192"/>
    </source>
</evidence>
<dbReference type="PANTHER" id="PTHR46481:SF10">
    <property type="entry name" value="ZINC FINGER BED DOMAIN-CONTAINING PROTEIN 39"/>
    <property type="match status" value="1"/>
</dbReference>
<accession>A0AB34FD07</accession>
<dbReference type="PROSITE" id="PS51192">
    <property type="entry name" value="HELICASE_ATP_BIND_1"/>
    <property type="match status" value="1"/>
</dbReference>
<feature type="domain" description="Helicase C-terminal" evidence="10">
    <location>
        <begin position="1226"/>
        <end position="1375"/>
    </location>
</feature>
<dbReference type="InterPro" id="IPR001650">
    <property type="entry name" value="Helicase_C-like"/>
</dbReference>
<evidence type="ECO:0000256" key="5">
    <source>
        <dbReference type="ARBA" id="ARBA00022833"/>
    </source>
</evidence>
<evidence type="ECO:0000313" key="11">
    <source>
        <dbReference type="EMBL" id="KAJ6436889.1"/>
    </source>
</evidence>
<keyword evidence="3" id="KW-0547">Nucleotide-binding</keyword>
<dbReference type="SUPFAM" id="SSF52540">
    <property type="entry name" value="P-loop containing nucleoside triphosphate hydrolases"/>
    <property type="match status" value="1"/>
</dbReference>
<keyword evidence="4" id="KW-0863">Zinc-finger</keyword>
<evidence type="ECO:0000256" key="3">
    <source>
        <dbReference type="ARBA" id="ARBA00022741"/>
    </source>
</evidence>
<dbReference type="InterPro" id="IPR052035">
    <property type="entry name" value="ZnF_BED_domain_contain"/>
</dbReference>
<keyword evidence="5" id="KW-0862">Zinc</keyword>
<dbReference type="Pfam" id="PF00271">
    <property type="entry name" value="Helicase_C"/>
    <property type="match status" value="1"/>
</dbReference>
<dbReference type="GO" id="GO:0005634">
    <property type="term" value="C:nucleus"/>
    <property type="evidence" value="ECO:0007669"/>
    <property type="project" value="UniProtKB-SubCell"/>
</dbReference>
<reference evidence="11" key="1">
    <citation type="submission" date="2023-01" db="EMBL/GenBank/DDBJ databases">
        <title>The growth and conidiation of Purpureocillium lavendulum are regulated by nitrogen source and histone H3K14 acetylation.</title>
        <authorList>
            <person name="Tang P."/>
            <person name="Han J."/>
            <person name="Zhang C."/>
            <person name="Tang P."/>
            <person name="Qi F."/>
            <person name="Zhang K."/>
            <person name="Liang L."/>
        </authorList>
    </citation>
    <scope>NUCLEOTIDE SEQUENCE</scope>
    <source>
        <strain evidence="11">YMF1.00683</strain>
    </source>
</reference>
<feature type="domain" description="Helicase ATP-binding" evidence="9">
    <location>
        <begin position="1030"/>
        <end position="1189"/>
    </location>
</feature>
<dbReference type="InterPro" id="IPR012337">
    <property type="entry name" value="RNaseH-like_sf"/>
</dbReference>
<evidence type="ECO:0000256" key="1">
    <source>
        <dbReference type="ARBA" id="ARBA00004123"/>
    </source>
</evidence>
<dbReference type="PROSITE" id="PS51194">
    <property type="entry name" value="HELICASE_CTER"/>
    <property type="match status" value="1"/>
</dbReference>
<keyword evidence="12" id="KW-1185">Reference proteome</keyword>
<dbReference type="InterPro" id="IPR011545">
    <property type="entry name" value="DEAD/DEAH_box_helicase_dom"/>
</dbReference>
<evidence type="ECO:0000256" key="6">
    <source>
        <dbReference type="ARBA" id="ARBA00022840"/>
    </source>
</evidence>
<dbReference type="GO" id="GO:0005524">
    <property type="term" value="F:ATP binding"/>
    <property type="evidence" value="ECO:0007669"/>
    <property type="project" value="UniProtKB-KW"/>
</dbReference>
<evidence type="ECO:0000256" key="2">
    <source>
        <dbReference type="ARBA" id="ARBA00022723"/>
    </source>
</evidence>
<comment type="caution">
    <text evidence="11">The sequence shown here is derived from an EMBL/GenBank/DDBJ whole genome shotgun (WGS) entry which is preliminary data.</text>
</comment>
<dbReference type="SUPFAM" id="SSF53098">
    <property type="entry name" value="Ribonuclease H-like"/>
    <property type="match status" value="1"/>
</dbReference>
<dbReference type="GO" id="GO:0003676">
    <property type="term" value="F:nucleic acid binding"/>
    <property type="evidence" value="ECO:0007669"/>
    <property type="project" value="InterPro"/>
</dbReference>
<gene>
    <name evidence="11" type="ORF">O9K51_10425</name>
</gene>
<keyword evidence="2" id="KW-0479">Metal-binding</keyword>
<comment type="subcellular location">
    <subcellularLocation>
        <location evidence="1">Nucleus</location>
    </subcellularLocation>
</comment>
<dbReference type="SMART" id="SM00487">
    <property type="entry name" value="DEXDc"/>
    <property type="match status" value="1"/>
</dbReference>
<evidence type="ECO:0000259" key="10">
    <source>
        <dbReference type="PROSITE" id="PS51194"/>
    </source>
</evidence>
<dbReference type="GO" id="GO:0046983">
    <property type="term" value="F:protein dimerization activity"/>
    <property type="evidence" value="ECO:0007669"/>
    <property type="project" value="InterPro"/>
</dbReference>
<keyword evidence="6" id="KW-0067">ATP-binding</keyword>
<dbReference type="Pfam" id="PF05699">
    <property type="entry name" value="Dimer_Tnp_hAT"/>
    <property type="match status" value="1"/>
</dbReference>
<dbReference type="InterPro" id="IPR027417">
    <property type="entry name" value="P-loop_NTPase"/>
</dbReference>
<dbReference type="Gene3D" id="3.40.50.300">
    <property type="entry name" value="P-loop containing nucleotide triphosphate hydrolases"/>
    <property type="match status" value="2"/>
</dbReference>
<dbReference type="Pfam" id="PF00270">
    <property type="entry name" value="DEAD"/>
    <property type="match status" value="1"/>
</dbReference>
<evidence type="ECO:0000256" key="8">
    <source>
        <dbReference type="SAM" id="MobiDB-lite"/>
    </source>
</evidence>
<evidence type="ECO:0000256" key="4">
    <source>
        <dbReference type="ARBA" id="ARBA00022771"/>
    </source>
</evidence>
<protein>
    <submittedName>
        <fullName evidence="11">Transposase</fullName>
    </submittedName>
</protein>
<dbReference type="Proteomes" id="UP001163105">
    <property type="component" value="Unassembled WGS sequence"/>
</dbReference>
<proteinExistence type="predicted"/>
<dbReference type="PANTHER" id="PTHR46481">
    <property type="entry name" value="ZINC FINGER BED DOMAIN-CONTAINING PROTEIN 4"/>
    <property type="match status" value="1"/>
</dbReference>
<dbReference type="EMBL" id="JAQHRD010000015">
    <property type="protein sequence ID" value="KAJ6436889.1"/>
    <property type="molecule type" value="Genomic_DNA"/>
</dbReference>
<dbReference type="InterPro" id="IPR014001">
    <property type="entry name" value="Helicase_ATP-bd"/>
</dbReference>
<organism evidence="11 12">
    <name type="scientific">Purpureocillium lavendulum</name>
    <dbReference type="NCBI Taxonomy" id="1247861"/>
    <lineage>
        <taxon>Eukaryota</taxon>
        <taxon>Fungi</taxon>
        <taxon>Dikarya</taxon>
        <taxon>Ascomycota</taxon>
        <taxon>Pezizomycotina</taxon>
        <taxon>Sordariomycetes</taxon>
        <taxon>Hypocreomycetidae</taxon>
        <taxon>Hypocreales</taxon>
        <taxon>Ophiocordycipitaceae</taxon>
        <taxon>Purpureocillium</taxon>
    </lineage>
</organism>
<feature type="region of interest" description="Disordered" evidence="8">
    <location>
        <begin position="1404"/>
        <end position="1438"/>
    </location>
</feature>
<dbReference type="InterPro" id="IPR008906">
    <property type="entry name" value="HATC_C_dom"/>
</dbReference>
<sequence>MIGQQNAIDRLFEQQAARQEGHDIEQEHHLLAAVDDELYNQALVNLLTAHSLPHSLVEWPEWYAMLHTVNYMAPGVVTQSRGQVPKLLEASFITHREKLRSKLKSSLTQVHFSIDIWSSPNHHSLLGIVAHFIDRECRQLRKALLALRELEGAHSGEAIAETFLTVIDSYGLHGQVGYFTLDNAYNNDTMLQAIAKACDFDTAHRRLRCNGHIINLAVQAFLFGRNKDASDEALRQVSQLSKDEQEGVADRRDTATAWRRHGALGMLHNLVVWVRSSGQRYQAFSKAAGRMIPQDNSTRWNSWYLMIHVAIKARKEVNSFIDDHYTEGDISLDYLHPEHWQELQEIHDFLQPFHEITKDTQWDNSSLDEVICSMDFLITHYKASTEKFRHSLTMTDRIMTSWYKFDDYYRRTDDSPVYAAAILLHPSLRRAHLHEAWKDQSQYIGPAVEAVRKLWEDYKPRQVPTINEDLSAYEAYKQRIYQPPSSHDEFNRFIDGPTLPIGSSSALSWWLEPTQATSFPNLYRLAVNIFSIPAMSAEAERVFSGAHRTITWDRSRLSVKTIEQTECLKHWMKSGLLDRAFMSPDTTEVTPFGHALAWRNYLGTVGKSAVTRHQARWSQDGQTLTLGGVTLHMDHVPQLLMSEYWQAHRLLFDELLFGADDIAPVESWRVHDDLDLEEYGGSWLTDKRNTEVLLGVQDALLRQIHSRAGLRQVFVRDGPAGQKVLCRKAIAIYEAHVQEFLKRLVTLIHVSPCPPLRAPELLSVLYANTGRRRNIYVWGKSVMLHVRYHKSQEMTEKPADNIRFLPRAVGDLLLTYLAVVQPLRQTFLRQSKPGALLSPYLWATLGGEVWSDGMVVVCLKRACGRAETPRLTVAWWRQAAASITKAKLSASQRAKFNIHDMEGPEEIEEEFDMVSLAVASNHSVGTFNTAYAGTTTLVMNMPLNRAYRASEIWRNLLGVDQALRAKRPRVPAGEDDPYARGGILNACKKVQLRRRPALKRGGLVAVARRLYNDPALQLRRPGQEKAMLAVLGPRPAEQVVVVLGTGSGKSLLFMVAAAMDGAGTTVLVLPAVALRTNMLDRLRKAGVRYREWHPGSSNKAAPLVIVSAEAACTERFVEYVSLLNSRQQLDRIVVDECHLTVTASSYRRSMSQLGWHVRSVPTQTVWLTATLPPVFEKPFVEHNKLVRPLIVRESTDRPNIRYVVRCERGQGTLAARAAGCVRGFWGRKDLVQGERDRVVLYCQTKELVAELAALLDCPHYTGDDDDDGRMDALDRWLGSAAMPAIVATSALGIGFDYPHVRWVIHVGAPTRMTDFSQETGRAGRDGALAESTVLLSAAWEPRSEGRPSADAESMNLFLTQQYCSRGVMSQFLDARSDWKWCMAGDALCGVCLEPHVERLPTDLEFELPRPGGDEDGASGGDGQDDDDGGSAFTTHDLSYTGPNEILRQHKSNEAVLRRYEQDLETLRGCCALCRLDGKAWEHAASTCPRRFPWIKAKRSTLVECRRLGKDWMAPLTVCFKCYQPQEICRVADPEFEGSRTCKYPDVVIPLCYRAFYRDGRAFWFGKHFGFNPRTESEYMRWLGTPATLGGASKLYNASLVRGGLGGMMPRGERFIGGSFALTSGVHLAGARVYTNLLSFWGTWEKAMQWRDWMLHEGARDVVVVVVWLSGLPGVYGAQDLAKWLERRRCSGLGRRPLEHHRDGLVVLGGIAAAERRVLACIYGDGPYVPGNDLASPVPGVRLPVGATMVCPDPGAVMTRLKAWFEEGGAVSGTADASLLIIGMALEACRQRS</sequence>
<evidence type="ECO:0000313" key="12">
    <source>
        <dbReference type="Proteomes" id="UP001163105"/>
    </source>
</evidence>